<feature type="transmembrane region" description="Helical" evidence="1">
    <location>
        <begin position="151"/>
        <end position="169"/>
    </location>
</feature>
<reference evidence="2" key="1">
    <citation type="submission" date="2023-03" db="EMBL/GenBank/DDBJ databases">
        <authorList>
            <person name="Shen W."/>
            <person name="Cai J."/>
        </authorList>
    </citation>
    <scope>NUCLEOTIDE SEQUENCE</scope>
    <source>
        <strain evidence="2">B245-2</strain>
    </source>
</reference>
<gene>
    <name evidence="2" type="ORF">P7H47_00780</name>
</gene>
<evidence type="ECO:0000313" key="2">
    <source>
        <dbReference type="EMBL" id="MDT2795808.1"/>
    </source>
</evidence>
<dbReference type="EMBL" id="JARQBI010000001">
    <property type="protein sequence ID" value="MDT2795808.1"/>
    <property type="molecule type" value="Genomic_DNA"/>
</dbReference>
<dbReference type="AlphaFoldDB" id="A0AAW8TLC1"/>
<evidence type="ECO:0000313" key="3">
    <source>
        <dbReference type="Proteomes" id="UP001255696"/>
    </source>
</evidence>
<proteinExistence type="predicted"/>
<organism evidence="2 3">
    <name type="scientific">Enterococcus cecorum</name>
    <dbReference type="NCBI Taxonomy" id="44008"/>
    <lineage>
        <taxon>Bacteria</taxon>
        <taxon>Bacillati</taxon>
        <taxon>Bacillota</taxon>
        <taxon>Bacilli</taxon>
        <taxon>Lactobacillales</taxon>
        <taxon>Enterococcaceae</taxon>
        <taxon>Enterococcus</taxon>
    </lineage>
</organism>
<feature type="transmembrane region" description="Helical" evidence="1">
    <location>
        <begin position="52"/>
        <end position="75"/>
    </location>
</feature>
<feature type="transmembrane region" description="Helical" evidence="1">
    <location>
        <begin position="121"/>
        <end position="139"/>
    </location>
</feature>
<accession>A0AAW8TLC1</accession>
<protein>
    <submittedName>
        <fullName evidence="2">DUF389 domain-containing protein</fullName>
    </submittedName>
</protein>
<dbReference type="Proteomes" id="UP001255696">
    <property type="component" value="Unassembled WGS sequence"/>
</dbReference>
<dbReference type="RefSeq" id="WP_311897082.1">
    <property type="nucleotide sequence ID" value="NZ_CP184653.1"/>
</dbReference>
<dbReference type="PANTHER" id="PTHR20992">
    <property type="entry name" value="AT15442P-RELATED"/>
    <property type="match status" value="1"/>
</dbReference>
<dbReference type="Pfam" id="PF04087">
    <property type="entry name" value="DUF389"/>
    <property type="match status" value="1"/>
</dbReference>
<keyword evidence="1" id="KW-0472">Membrane</keyword>
<feature type="transmembrane region" description="Helical" evidence="1">
    <location>
        <begin position="87"/>
        <end position="109"/>
    </location>
</feature>
<keyword evidence="1" id="KW-0812">Transmembrane</keyword>
<keyword evidence="1" id="KW-1133">Transmembrane helix</keyword>
<comment type="caution">
    <text evidence="2">The sequence shown here is derived from an EMBL/GenBank/DDBJ whole genome shotgun (WGS) entry which is preliminary data.</text>
</comment>
<feature type="transmembrane region" description="Helical" evidence="1">
    <location>
        <begin position="221"/>
        <end position="242"/>
    </location>
</feature>
<evidence type="ECO:0000256" key="1">
    <source>
        <dbReference type="SAM" id="Phobius"/>
    </source>
</evidence>
<sequence length="421" mass="46773">MIFLRTPDTYTNQEFYHKMYEDSDISKEDLVILTCAIFIASIGLNMNSQATIIGAMLISPLMSPILAIGTALAIYDQELLKRAVKTLGIEVLLSVLVASIYFYFSPISYASQEIINRTAPTLWDALIALFGGTAGIIGARKKTINNIVPGVAIATALMPPICTVGYGIASKNLSYATGAGYLFIINAFFIILTTYAGVKALRMPSRQKVEAEPRLTKHKRIFYIGLTALILLPSVISAKSLVQKSILDASVKNFTTEELTHATIIKQSIDEKDKILRFTIAGNDYTDAHIDQLQNDLKHYGLSGYDLKITQIAELSQLSGKQFEDYISSIIESHQNANTQAENSKETTDYAKINATIQKMDETVIRDVASATGYLNDEEIELVVIQTKNDITKNYQEKLTKQIQKKYPQIAKVYYVTEKTE</sequence>
<dbReference type="InterPro" id="IPR005240">
    <property type="entry name" value="DUF389"/>
</dbReference>
<feature type="transmembrane region" description="Helical" evidence="1">
    <location>
        <begin position="30"/>
        <end position="46"/>
    </location>
</feature>
<feature type="transmembrane region" description="Helical" evidence="1">
    <location>
        <begin position="181"/>
        <end position="201"/>
    </location>
</feature>
<dbReference type="PANTHER" id="PTHR20992:SF9">
    <property type="entry name" value="AT15442P-RELATED"/>
    <property type="match status" value="1"/>
</dbReference>
<name>A0AAW8TLC1_9ENTE</name>